<dbReference type="eggNOG" id="COG4172">
    <property type="taxonomic scope" value="Bacteria"/>
</dbReference>
<keyword evidence="10" id="KW-1185">Reference proteome</keyword>
<feature type="domain" description="ABC transporter" evidence="8">
    <location>
        <begin position="12"/>
        <end position="251"/>
    </location>
</feature>
<protein>
    <submittedName>
        <fullName evidence="9">Oligopeptide/dipeptide ABC transporter, ATPase subunit</fullName>
    </submittedName>
</protein>
<dbReference type="SMART" id="SM00382">
    <property type="entry name" value="AAA"/>
    <property type="match status" value="2"/>
</dbReference>
<dbReference type="Proteomes" id="UP000008229">
    <property type="component" value="Chromosome"/>
</dbReference>
<dbReference type="NCBIfam" id="TIGR01727">
    <property type="entry name" value="oligo_HPY"/>
    <property type="match status" value="1"/>
</dbReference>
<keyword evidence="6" id="KW-0067">ATP-binding</keyword>
<dbReference type="InterPro" id="IPR013563">
    <property type="entry name" value="Oligopep_ABC_C"/>
</dbReference>
<dbReference type="Pfam" id="PF08352">
    <property type="entry name" value="oligo_HPY"/>
    <property type="match status" value="2"/>
</dbReference>
<sequence>MTAAAANPCASVRDLHVTLTRRGRDVRALRGVDLEIAPGEVVALVGESGSGKSVLGLALLGLLPAAARPRATGSVIVRDFDMLGPEPQRRRARRSALGAVFQDPSSGLDPTMTIGRQLREAVGDAGADPAELLERVGLDARTQVKRFPHQLSGGQRQRVMFALAIARGPALVIADEPTTALDVTVQAHVLDLVGTLRDELGCSFLFITHDLGVAARIADRAVVLYAGRHAESAPTRQLVAQPRHPYTRGLLASRIEPDATVATPLRPMGGGLPDPTAPPPGCAFASRCPSQVEACLTVLPQPQPVGEGRLVACLRADERQALADPAPLPPHEPRPRTDEHVLRLVGVAKQFAGARRLLGTAAAVRALEPTSLDVRRGEAVAIVGESGSGKSTLVRIAAGLERPDAGSVEREGSVQMVFQDAGGSLTPWATVGQLLAERARRGGVPSGEVAGRTRTALTRVGLSPDVLDQRAGELSGGQRQRVALARAVLVPPATLLCDEPTSALDVSLVATVLQLLRAVRDELGMAIVLVTHDLAVAAAMANRVVVMRSGRVVEQGDARDVLRRPQHEYTRTLLAAVPTLAAAGTGSGGVSLEASA</sequence>
<dbReference type="InterPro" id="IPR027417">
    <property type="entry name" value="P-loop_NTPase"/>
</dbReference>
<accession>D3F6I1</accession>
<evidence type="ECO:0000256" key="4">
    <source>
        <dbReference type="ARBA" id="ARBA00022475"/>
    </source>
</evidence>
<dbReference type="PROSITE" id="PS50893">
    <property type="entry name" value="ABC_TRANSPORTER_2"/>
    <property type="match status" value="2"/>
</dbReference>
<dbReference type="PANTHER" id="PTHR43297:SF2">
    <property type="entry name" value="DIPEPTIDE TRANSPORT ATP-BINDING PROTEIN DPPD"/>
    <property type="match status" value="1"/>
</dbReference>
<evidence type="ECO:0000256" key="3">
    <source>
        <dbReference type="ARBA" id="ARBA00022448"/>
    </source>
</evidence>
<comment type="similarity">
    <text evidence="2">Belongs to the ABC transporter superfamily.</text>
</comment>
<proteinExistence type="inferred from homology"/>
<dbReference type="NCBIfam" id="NF008453">
    <property type="entry name" value="PRK11308.1"/>
    <property type="match status" value="2"/>
</dbReference>
<dbReference type="GO" id="GO:0005886">
    <property type="term" value="C:plasma membrane"/>
    <property type="evidence" value="ECO:0007669"/>
    <property type="project" value="UniProtKB-SubCell"/>
</dbReference>
<gene>
    <name evidence="9" type="ordered locus">Cwoe_2324</name>
</gene>
<dbReference type="GO" id="GO:0005524">
    <property type="term" value="F:ATP binding"/>
    <property type="evidence" value="ECO:0007669"/>
    <property type="project" value="UniProtKB-KW"/>
</dbReference>
<dbReference type="CDD" id="cd03257">
    <property type="entry name" value="ABC_NikE_OppD_transporters"/>
    <property type="match status" value="2"/>
</dbReference>
<comment type="subcellular location">
    <subcellularLocation>
        <location evidence="1">Cell membrane</location>
        <topology evidence="1">Peripheral membrane protein</topology>
    </subcellularLocation>
</comment>
<organism evidence="9 10">
    <name type="scientific">Conexibacter woesei (strain DSM 14684 / CCUG 47730 / CIP 108061 / JCM 11494 / NBRC 100937 / ID131577)</name>
    <dbReference type="NCBI Taxonomy" id="469383"/>
    <lineage>
        <taxon>Bacteria</taxon>
        <taxon>Bacillati</taxon>
        <taxon>Actinomycetota</taxon>
        <taxon>Thermoleophilia</taxon>
        <taxon>Solirubrobacterales</taxon>
        <taxon>Conexibacteraceae</taxon>
        <taxon>Conexibacter</taxon>
    </lineage>
</organism>
<evidence type="ECO:0000313" key="10">
    <source>
        <dbReference type="Proteomes" id="UP000008229"/>
    </source>
</evidence>
<reference evidence="9 10" key="1">
    <citation type="journal article" date="2010" name="Stand. Genomic Sci.">
        <title>Complete genome sequence of Conexibacter woesei type strain (ID131577).</title>
        <authorList>
            <person name="Pukall R."/>
            <person name="Lapidus A."/>
            <person name="Glavina Del Rio T."/>
            <person name="Copeland A."/>
            <person name="Tice H."/>
            <person name="Cheng J.-F."/>
            <person name="Lucas S."/>
            <person name="Chen F."/>
            <person name="Nolan M."/>
            <person name="Bruce D."/>
            <person name="Goodwin L."/>
            <person name="Pitluck S."/>
            <person name="Mavromatis K."/>
            <person name="Ivanova N."/>
            <person name="Ovchinnikova G."/>
            <person name="Pati A."/>
            <person name="Chen A."/>
            <person name="Palaniappan K."/>
            <person name="Land M."/>
            <person name="Hauser L."/>
            <person name="Chang Y.-J."/>
            <person name="Jeffries C.D."/>
            <person name="Chain P."/>
            <person name="Meincke L."/>
            <person name="Sims D."/>
            <person name="Brettin T."/>
            <person name="Detter J.C."/>
            <person name="Rohde M."/>
            <person name="Goeker M."/>
            <person name="Bristow J."/>
            <person name="Eisen J.A."/>
            <person name="Markowitz V."/>
            <person name="Kyrpides N.C."/>
            <person name="Klenk H.-P."/>
            <person name="Hugenholtz P."/>
        </authorList>
    </citation>
    <scope>NUCLEOTIDE SEQUENCE [LARGE SCALE GENOMIC DNA]</scope>
    <source>
        <strain evidence="10">DSM 14684 / CIP 108061 / JCM 11494 / NBRC 100937 / ID131577</strain>
    </source>
</reference>
<dbReference type="Gene3D" id="3.40.50.300">
    <property type="entry name" value="P-loop containing nucleotide triphosphate hydrolases"/>
    <property type="match status" value="2"/>
</dbReference>
<reference evidence="10" key="2">
    <citation type="submission" date="2010-01" db="EMBL/GenBank/DDBJ databases">
        <title>The complete genome of Conexibacter woesei DSM 14684.</title>
        <authorList>
            <consortium name="US DOE Joint Genome Institute (JGI-PGF)"/>
            <person name="Lucas S."/>
            <person name="Copeland A."/>
            <person name="Lapidus A."/>
            <person name="Glavina del Rio T."/>
            <person name="Dalin E."/>
            <person name="Tice H."/>
            <person name="Bruce D."/>
            <person name="Goodwin L."/>
            <person name="Pitluck S."/>
            <person name="Kyrpides N."/>
            <person name="Mavromatis K."/>
            <person name="Ivanova N."/>
            <person name="Mikhailova N."/>
            <person name="Chertkov O."/>
            <person name="Brettin T."/>
            <person name="Detter J.C."/>
            <person name="Han C."/>
            <person name="Larimer F."/>
            <person name="Land M."/>
            <person name="Hauser L."/>
            <person name="Markowitz V."/>
            <person name="Cheng J.-F."/>
            <person name="Hugenholtz P."/>
            <person name="Woyke T."/>
            <person name="Wu D."/>
            <person name="Pukall R."/>
            <person name="Steenblock K."/>
            <person name="Schneider S."/>
            <person name="Klenk H.-P."/>
            <person name="Eisen J.A."/>
        </authorList>
    </citation>
    <scope>NUCLEOTIDE SEQUENCE [LARGE SCALE GENOMIC DNA]</scope>
    <source>
        <strain evidence="10">DSM 14684 / CIP 108061 / JCM 11494 / NBRC 100937 / ID131577</strain>
    </source>
</reference>
<evidence type="ECO:0000256" key="2">
    <source>
        <dbReference type="ARBA" id="ARBA00005417"/>
    </source>
</evidence>
<feature type="domain" description="ABC transporter" evidence="8">
    <location>
        <begin position="342"/>
        <end position="574"/>
    </location>
</feature>
<evidence type="ECO:0000256" key="5">
    <source>
        <dbReference type="ARBA" id="ARBA00022741"/>
    </source>
</evidence>
<dbReference type="InterPro" id="IPR017871">
    <property type="entry name" value="ABC_transporter-like_CS"/>
</dbReference>
<evidence type="ECO:0000256" key="1">
    <source>
        <dbReference type="ARBA" id="ARBA00004202"/>
    </source>
</evidence>
<dbReference type="PROSITE" id="PS00211">
    <property type="entry name" value="ABC_TRANSPORTER_1"/>
    <property type="match status" value="2"/>
</dbReference>
<evidence type="ECO:0000256" key="6">
    <source>
        <dbReference type="ARBA" id="ARBA00022840"/>
    </source>
</evidence>
<dbReference type="KEGG" id="cwo:Cwoe_2324"/>
<dbReference type="InterPro" id="IPR003439">
    <property type="entry name" value="ABC_transporter-like_ATP-bd"/>
</dbReference>
<dbReference type="STRING" id="469383.Cwoe_2324"/>
<dbReference type="OrthoDB" id="8036461at2"/>
<dbReference type="Pfam" id="PF00005">
    <property type="entry name" value="ABC_tran"/>
    <property type="match status" value="2"/>
</dbReference>
<keyword evidence="5" id="KW-0547">Nucleotide-binding</keyword>
<name>D3F6I1_CONWI</name>
<evidence type="ECO:0000256" key="7">
    <source>
        <dbReference type="ARBA" id="ARBA00023136"/>
    </source>
</evidence>
<keyword evidence="4" id="KW-1003">Cell membrane</keyword>
<dbReference type="HOGENOM" id="CLU_000604_86_2_11"/>
<keyword evidence="7" id="KW-0472">Membrane</keyword>
<dbReference type="PANTHER" id="PTHR43297">
    <property type="entry name" value="OLIGOPEPTIDE TRANSPORT ATP-BINDING PROTEIN APPD"/>
    <property type="match status" value="1"/>
</dbReference>
<dbReference type="GO" id="GO:0016887">
    <property type="term" value="F:ATP hydrolysis activity"/>
    <property type="evidence" value="ECO:0007669"/>
    <property type="project" value="InterPro"/>
</dbReference>
<dbReference type="RefSeq" id="WP_012933799.1">
    <property type="nucleotide sequence ID" value="NC_013739.1"/>
</dbReference>
<dbReference type="AlphaFoldDB" id="D3F6I1"/>
<dbReference type="SUPFAM" id="SSF52540">
    <property type="entry name" value="P-loop containing nucleoside triphosphate hydrolases"/>
    <property type="match status" value="2"/>
</dbReference>
<dbReference type="GO" id="GO:0015833">
    <property type="term" value="P:peptide transport"/>
    <property type="evidence" value="ECO:0007669"/>
    <property type="project" value="InterPro"/>
</dbReference>
<dbReference type="EMBL" id="CP001854">
    <property type="protein sequence ID" value="ADB50748.1"/>
    <property type="molecule type" value="Genomic_DNA"/>
</dbReference>
<dbReference type="InterPro" id="IPR003593">
    <property type="entry name" value="AAA+_ATPase"/>
</dbReference>
<evidence type="ECO:0000313" key="9">
    <source>
        <dbReference type="EMBL" id="ADB50748.1"/>
    </source>
</evidence>
<dbReference type="InterPro" id="IPR050388">
    <property type="entry name" value="ABC_Ni/Peptide_Import"/>
</dbReference>
<keyword evidence="3" id="KW-0813">Transport</keyword>
<evidence type="ECO:0000259" key="8">
    <source>
        <dbReference type="PROSITE" id="PS50893"/>
    </source>
</evidence>